<dbReference type="Proteomes" id="UP000682733">
    <property type="component" value="Unassembled WGS sequence"/>
</dbReference>
<gene>
    <name evidence="5" type="ORF">OVA965_LOCUS38661</name>
    <name evidence="6" type="ORF">TMI583_LOCUS39867</name>
</gene>
<dbReference type="EMBL" id="CAJNOK010038519">
    <property type="protein sequence ID" value="CAF1538776.1"/>
    <property type="molecule type" value="Genomic_DNA"/>
</dbReference>
<keyword evidence="3" id="KW-0677">Repeat</keyword>
<comment type="caution">
    <text evidence="5">The sequence shown here is derived from an EMBL/GenBank/DDBJ whole genome shotgun (WGS) entry which is preliminary data.</text>
</comment>
<feature type="region of interest" description="Disordered" evidence="4">
    <location>
        <begin position="45"/>
        <end position="79"/>
    </location>
</feature>
<reference evidence="5" key="1">
    <citation type="submission" date="2021-02" db="EMBL/GenBank/DDBJ databases">
        <authorList>
            <person name="Nowell W R."/>
        </authorList>
    </citation>
    <scope>NUCLEOTIDE SEQUENCE</scope>
</reference>
<accession>A0A8S2FQR9</accession>
<evidence type="ECO:0000313" key="7">
    <source>
        <dbReference type="Proteomes" id="UP000677228"/>
    </source>
</evidence>
<dbReference type="PANTHER" id="PTHR13923:SF11">
    <property type="entry name" value="SECRETORY 31, ISOFORM D"/>
    <property type="match status" value="1"/>
</dbReference>
<evidence type="ECO:0000256" key="2">
    <source>
        <dbReference type="ARBA" id="ARBA00022574"/>
    </source>
</evidence>
<dbReference type="AlphaFoldDB" id="A0A8S2FQR9"/>
<keyword evidence="1" id="KW-0813">Transport</keyword>
<dbReference type="Gene3D" id="1.20.940.10">
    <property type="entry name" value="Functional domain of the splicing factor Prp18"/>
    <property type="match status" value="1"/>
</dbReference>
<feature type="compositionally biased region" description="Polar residues" evidence="4">
    <location>
        <begin position="45"/>
        <end position="59"/>
    </location>
</feature>
<evidence type="ECO:0000256" key="1">
    <source>
        <dbReference type="ARBA" id="ARBA00022448"/>
    </source>
</evidence>
<dbReference type="EMBL" id="CAJOBA010060829">
    <property type="protein sequence ID" value="CAF4326824.1"/>
    <property type="molecule type" value="Genomic_DNA"/>
</dbReference>
<dbReference type="GO" id="GO:0030127">
    <property type="term" value="C:COPII vesicle coat"/>
    <property type="evidence" value="ECO:0007669"/>
    <property type="project" value="TreeGrafter"/>
</dbReference>
<dbReference type="GO" id="GO:0090110">
    <property type="term" value="P:COPII-coated vesicle cargo loading"/>
    <property type="evidence" value="ECO:0007669"/>
    <property type="project" value="TreeGrafter"/>
</dbReference>
<keyword evidence="2" id="KW-0853">WD repeat</keyword>
<dbReference type="GO" id="GO:0070971">
    <property type="term" value="C:endoplasmic reticulum exit site"/>
    <property type="evidence" value="ECO:0007669"/>
    <property type="project" value="TreeGrafter"/>
</dbReference>
<name>A0A8S2FQR9_9BILA</name>
<feature type="compositionally biased region" description="Pro residues" evidence="4">
    <location>
        <begin position="64"/>
        <end position="75"/>
    </location>
</feature>
<dbReference type="GO" id="GO:0005198">
    <property type="term" value="F:structural molecule activity"/>
    <property type="evidence" value="ECO:0007669"/>
    <property type="project" value="TreeGrafter"/>
</dbReference>
<dbReference type="Proteomes" id="UP000677228">
    <property type="component" value="Unassembled WGS sequence"/>
</dbReference>
<proteinExistence type="predicted"/>
<evidence type="ECO:0000313" key="6">
    <source>
        <dbReference type="EMBL" id="CAF4326824.1"/>
    </source>
</evidence>
<dbReference type="PANTHER" id="PTHR13923">
    <property type="entry name" value="SEC31-RELATED PROTEIN"/>
    <property type="match status" value="1"/>
</dbReference>
<dbReference type="InterPro" id="IPR040251">
    <property type="entry name" value="SEC31-like"/>
</dbReference>
<dbReference type="GO" id="GO:0007029">
    <property type="term" value="P:endoplasmic reticulum organization"/>
    <property type="evidence" value="ECO:0007669"/>
    <property type="project" value="TreeGrafter"/>
</dbReference>
<protein>
    <submittedName>
        <fullName evidence="5">Uncharacterized protein</fullName>
    </submittedName>
</protein>
<feature type="non-terminal residue" evidence="5">
    <location>
        <position position="1"/>
    </location>
</feature>
<sequence>VQQPKVTEAIMQPLLGSMNQSQPQSYPFHFSQQQQQLPQHFTDYTQNERNPESVTQDSVKLNPVQPPFPPTPVVKPPLSSDHQKIQDVFDALVQLCHQATQQQPLKRKLEDVNKKLEILYDKLRENNVCTLSTITLRFF</sequence>
<evidence type="ECO:0000256" key="4">
    <source>
        <dbReference type="SAM" id="MobiDB-lite"/>
    </source>
</evidence>
<evidence type="ECO:0000313" key="5">
    <source>
        <dbReference type="EMBL" id="CAF1538776.1"/>
    </source>
</evidence>
<organism evidence="5 7">
    <name type="scientific">Didymodactylos carnosus</name>
    <dbReference type="NCBI Taxonomy" id="1234261"/>
    <lineage>
        <taxon>Eukaryota</taxon>
        <taxon>Metazoa</taxon>
        <taxon>Spiralia</taxon>
        <taxon>Gnathifera</taxon>
        <taxon>Rotifera</taxon>
        <taxon>Eurotatoria</taxon>
        <taxon>Bdelloidea</taxon>
        <taxon>Philodinida</taxon>
        <taxon>Philodinidae</taxon>
        <taxon>Didymodactylos</taxon>
    </lineage>
</organism>
<evidence type="ECO:0000256" key="3">
    <source>
        <dbReference type="ARBA" id="ARBA00022737"/>
    </source>
</evidence>